<comment type="caution">
    <text evidence="5">The sequence shown here is derived from an EMBL/GenBank/DDBJ whole genome shotgun (WGS) entry which is preliminary data.</text>
</comment>
<evidence type="ECO:0000256" key="3">
    <source>
        <dbReference type="ARBA" id="ARBA00023163"/>
    </source>
</evidence>
<dbReference type="Pfam" id="PF12852">
    <property type="entry name" value="Cupin_6"/>
    <property type="match status" value="1"/>
</dbReference>
<keyword evidence="6" id="KW-1185">Reference proteome</keyword>
<keyword evidence="1" id="KW-0805">Transcription regulation</keyword>
<dbReference type="RefSeq" id="WP_158084674.1">
    <property type="nucleotide sequence ID" value="NZ_BMKF01000003.1"/>
</dbReference>
<dbReference type="Proteomes" id="UP000628854">
    <property type="component" value="Unassembled WGS sequence"/>
</dbReference>
<evidence type="ECO:0000256" key="1">
    <source>
        <dbReference type="ARBA" id="ARBA00023015"/>
    </source>
</evidence>
<protein>
    <recommendedName>
        <fullName evidence="4">HTH araC/xylS-type domain-containing protein</fullName>
    </recommendedName>
</protein>
<dbReference type="Gene3D" id="1.10.10.60">
    <property type="entry name" value="Homeodomain-like"/>
    <property type="match status" value="2"/>
</dbReference>
<evidence type="ECO:0000259" key="4">
    <source>
        <dbReference type="PROSITE" id="PS01124"/>
    </source>
</evidence>
<dbReference type="InterPro" id="IPR050204">
    <property type="entry name" value="AraC_XylS_family_regulators"/>
</dbReference>
<evidence type="ECO:0000313" key="6">
    <source>
        <dbReference type="Proteomes" id="UP000628854"/>
    </source>
</evidence>
<sequence>MAVPNIRVTELVAGLVQLVPGTRYEVPAPGVSAIYLPEDGPIMVQSGDRKAVQVEKGGLCSLPKGGMHTLHAPGHPLVRQGHLDPPFPIDPPHGDGPVIFAGRMPSVSNPLPDIVPDIIVLSRAEMRQERQLDLIFSLIRENALTPEEDRTQITHRLAEVAAIILLEYVLRSLKSDGLNAAAGVGDPHIRKALLAIHENPDEAWTLDRLASQAGLSRSVFAQRFREIVDQTPVDYLTRIRMARATRLLRANELSVSEIAFEVGYKSDASFHKAFKRMIGVSPNAYRKQKRKG</sequence>
<dbReference type="PROSITE" id="PS00041">
    <property type="entry name" value="HTH_ARAC_FAMILY_1"/>
    <property type="match status" value="1"/>
</dbReference>
<accession>A0ABQ1JZ57</accession>
<keyword evidence="3" id="KW-0804">Transcription</keyword>
<dbReference type="SUPFAM" id="SSF46689">
    <property type="entry name" value="Homeodomain-like"/>
    <property type="match status" value="2"/>
</dbReference>
<dbReference type="InterPro" id="IPR020449">
    <property type="entry name" value="Tscrpt_reg_AraC-type_HTH"/>
</dbReference>
<dbReference type="SUPFAM" id="SSF51182">
    <property type="entry name" value="RmlC-like cupins"/>
    <property type="match status" value="1"/>
</dbReference>
<dbReference type="Pfam" id="PF12833">
    <property type="entry name" value="HTH_18"/>
    <property type="match status" value="1"/>
</dbReference>
<feature type="domain" description="HTH araC/xylS-type" evidence="4">
    <location>
        <begin position="190"/>
        <end position="288"/>
    </location>
</feature>
<proteinExistence type="predicted"/>
<name>A0ABQ1JZ57_9PROT</name>
<dbReference type="PROSITE" id="PS01124">
    <property type="entry name" value="HTH_ARAC_FAMILY_2"/>
    <property type="match status" value="1"/>
</dbReference>
<gene>
    <name evidence="5" type="ORF">GCM10011503_32700</name>
</gene>
<dbReference type="PRINTS" id="PR00032">
    <property type="entry name" value="HTHARAC"/>
</dbReference>
<evidence type="ECO:0000256" key="2">
    <source>
        <dbReference type="ARBA" id="ARBA00023125"/>
    </source>
</evidence>
<evidence type="ECO:0000313" key="5">
    <source>
        <dbReference type="EMBL" id="GGB81367.1"/>
    </source>
</evidence>
<dbReference type="InterPro" id="IPR009057">
    <property type="entry name" value="Homeodomain-like_sf"/>
</dbReference>
<dbReference type="InterPro" id="IPR018060">
    <property type="entry name" value="HTH_AraC"/>
</dbReference>
<keyword evidence="2" id="KW-0238">DNA-binding</keyword>
<dbReference type="PANTHER" id="PTHR46796">
    <property type="entry name" value="HTH-TYPE TRANSCRIPTIONAL ACTIVATOR RHAS-RELATED"/>
    <property type="match status" value="1"/>
</dbReference>
<dbReference type="PANTHER" id="PTHR46796:SF7">
    <property type="entry name" value="ARAC FAMILY TRANSCRIPTIONAL REGULATOR"/>
    <property type="match status" value="1"/>
</dbReference>
<dbReference type="InterPro" id="IPR032783">
    <property type="entry name" value="AraC_lig"/>
</dbReference>
<dbReference type="EMBL" id="BMKF01000003">
    <property type="protein sequence ID" value="GGB81367.1"/>
    <property type="molecule type" value="Genomic_DNA"/>
</dbReference>
<dbReference type="InterPro" id="IPR018062">
    <property type="entry name" value="HTH_AraC-typ_CS"/>
</dbReference>
<dbReference type="SMART" id="SM00342">
    <property type="entry name" value="HTH_ARAC"/>
    <property type="match status" value="1"/>
</dbReference>
<dbReference type="InterPro" id="IPR011051">
    <property type="entry name" value="RmlC_Cupin_sf"/>
</dbReference>
<reference evidence="6" key="1">
    <citation type="journal article" date="2019" name="Int. J. Syst. Evol. Microbiol.">
        <title>The Global Catalogue of Microorganisms (GCM) 10K type strain sequencing project: providing services to taxonomists for standard genome sequencing and annotation.</title>
        <authorList>
            <consortium name="The Broad Institute Genomics Platform"/>
            <consortium name="The Broad Institute Genome Sequencing Center for Infectious Disease"/>
            <person name="Wu L."/>
            <person name="Ma J."/>
        </authorList>
    </citation>
    <scope>NUCLEOTIDE SEQUENCE [LARGE SCALE GENOMIC DNA]</scope>
    <source>
        <strain evidence="6">CGMCC 1.15928</strain>
    </source>
</reference>
<organism evidence="5 6">
    <name type="scientific">Henriciella pelagia</name>
    <dbReference type="NCBI Taxonomy" id="1977912"/>
    <lineage>
        <taxon>Bacteria</taxon>
        <taxon>Pseudomonadati</taxon>
        <taxon>Pseudomonadota</taxon>
        <taxon>Alphaproteobacteria</taxon>
        <taxon>Hyphomonadales</taxon>
        <taxon>Hyphomonadaceae</taxon>
        <taxon>Henriciella</taxon>
    </lineage>
</organism>